<dbReference type="Proteomes" id="UP000078200">
    <property type="component" value="Unassembled WGS sequence"/>
</dbReference>
<feature type="coiled-coil region" evidence="1">
    <location>
        <begin position="424"/>
        <end position="517"/>
    </location>
</feature>
<feature type="compositionally biased region" description="Basic residues" evidence="2">
    <location>
        <begin position="1095"/>
        <end position="1105"/>
    </location>
</feature>
<feature type="compositionally biased region" description="Gly residues" evidence="2">
    <location>
        <begin position="813"/>
        <end position="824"/>
    </location>
</feature>
<sequence length="1118" mass="123814">MAFSTQKDFFSIPLMDEKFEEDCKKSCVRLKSYESTADERAWARDEKVQSRYLTDLLACEASTFERRSQEIEGDLGKAGAGGSVGVGLGASPGASDSLLSHLGSMAGGDSLLEAANMRLEEYQKLLNINTKLKHDLNLSNERLKTATDQNRKIREILDSRTIMDDSTSKDFYSKVQQLTKAGKLNKNEENEMLQIHKRVDHILKAYDITRAENNHLRRIIEKMSNRYNLEKIKTEPERSTDINYLQQEVNKLRKECLMLRGMEDEYQRMRQQLQQQKASGKSRFDRDAETIKAIIRERNNLRDKLKSFNQKVGDMQKKEKSLSYDLEHQSNYCANIEAGMLKMQKYYEDQMQQAGFREQCFKQVVEELQCKEQRGAEGDVCKTDELAFLTQATLNEITKELTIKKERISQGSQASLCQVSENFQDKLDEIHERCEAELNSLKQKVRDMQVDQLKAANCERLCADAMERLEKLQDGNYQLEKELENANFRNMHMNRCLKECSAKTSNMLKKLNAMEEEMKKHAKDSDDIGEGLNNTMKLVQDISDIQMKNNQLASAVNALNTRDDQKVIDDLRKQMEDTMNRLNKCQEANQELKDNLQDRDNSLKKLKDLNNQLEAEKSEMEEVLKEAEKRLSEPPGPPRTPETGGLVAPGTETHLTGPQEGPQERGAEARVTGSPAISARGPGTGKPREELPGAGGRGHGKGGPGQGGPGARVTGSPAMREPRAEARVTGPPPISGRGMRKPDVGASRTGAPGASGATRGAPGVDVPTVGDPGTDAPGAGGPGAGGPGTGPGAGRSGVGEPKIGGPIPWSPGAGEGPGGPGAGIGEPERALGPGEGGFLAGPPASGRPETRPGAPWSAKTPVSPLALTIHDSARSGEKTGRREVAPPAIISEKKVIKPKPGDAAHLDAFVEKTVGKMRGVGSYFERDLRKILDEFIQECGFCFCRLVNPRSNLYSIAHKLYHYGIATLSFRELAYVHKKLYSRADQILPGCLLDMIVNEHTLEVKSILGCICDRLKSDHISKNRGEEQRKCCCCKSELCCNNSEDDIKEKVIKLERDIEDAKRYLEGLRAMPYKSCLARRDSVAESPNSNLRASSSHRSRAAKQFKKLKSRFVNRDDY</sequence>
<evidence type="ECO:0000256" key="1">
    <source>
        <dbReference type="SAM" id="Coils"/>
    </source>
</evidence>
<accession>A0A1A9VVW9</accession>
<keyword evidence="4" id="KW-1185">Reference proteome</keyword>
<name>A0A1A9VVW9_GLOAU</name>
<feature type="compositionally biased region" description="Gly residues" evidence="2">
    <location>
        <begin position="778"/>
        <end position="797"/>
    </location>
</feature>
<feature type="coiled-coil region" evidence="1">
    <location>
        <begin position="1044"/>
        <end position="1071"/>
    </location>
</feature>
<feature type="compositionally biased region" description="Gly residues" evidence="2">
    <location>
        <begin position="693"/>
        <end position="710"/>
    </location>
</feature>
<feature type="coiled-coil region" evidence="1">
    <location>
        <begin position="259"/>
        <end position="318"/>
    </location>
</feature>
<dbReference type="STRING" id="7395.A0A1A9VVW9"/>
<dbReference type="VEuPathDB" id="VectorBase:GAUT049345"/>
<dbReference type="AlphaFoldDB" id="A0A1A9VVW9"/>
<organism evidence="3 4">
    <name type="scientific">Glossina austeni</name>
    <name type="common">Savannah tsetse fly</name>
    <dbReference type="NCBI Taxonomy" id="7395"/>
    <lineage>
        <taxon>Eukaryota</taxon>
        <taxon>Metazoa</taxon>
        <taxon>Ecdysozoa</taxon>
        <taxon>Arthropoda</taxon>
        <taxon>Hexapoda</taxon>
        <taxon>Insecta</taxon>
        <taxon>Pterygota</taxon>
        <taxon>Neoptera</taxon>
        <taxon>Endopterygota</taxon>
        <taxon>Diptera</taxon>
        <taxon>Brachycera</taxon>
        <taxon>Muscomorpha</taxon>
        <taxon>Hippoboscoidea</taxon>
        <taxon>Glossinidae</taxon>
        <taxon>Glossina</taxon>
    </lineage>
</organism>
<proteinExistence type="predicted"/>
<evidence type="ECO:0000313" key="3">
    <source>
        <dbReference type="EnsemblMetazoa" id="GAUT049345-PA"/>
    </source>
</evidence>
<keyword evidence="1" id="KW-0175">Coiled coil</keyword>
<reference evidence="3" key="1">
    <citation type="submission" date="2020-05" db="UniProtKB">
        <authorList>
            <consortium name="EnsemblMetazoa"/>
        </authorList>
    </citation>
    <scope>IDENTIFICATION</scope>
    <source>
        <strain evidence="3">TTRI</strain>
    </source>
</reference>
<evidence type="ECO:0000313" key="4">
    <source>
        <dbReference type="Proteomes" id="UP000078200"/>
    </source>
</evidence>
<feature type="region of interest" description="Disordered" evidence="2">
    <location>
        <begin position="617"/>
        <end position="863"/>
    </location>
</feature>
<feature type="region of interest" description="Disordered" evidence="2">
    <location>
        <begin position="1083"/>
        <end position="1105"/>
    </location>
</feature>
<protein>
    <submittedName>
        <fullName evidence="3">Uncharacterized protein</fullName>
    </submittedName>
</protein>
<evidence type="ECO:0000256" key="2">
    <source>
        <dbReference type="SAM" id="MobiDB-lite"/>
    </source>
</evidence>
<dbReference type="EnsemblMetazoa" id="GAUT049345-RA">
    <property type="protein sequence ID" value="GAUT049345-PA"/>
    <property type="gene ID" value="GAUT049345"/>
</dbReference>
<feature type="compositionally biased region" description="Basic and acidic residues" evidence="2">
    <location>
        <begin position="617"/>
        <end position="632"/>
    </location>
</feature>